<dbReference type="Proteomes" id="UP001591681">
    <property type="component" value="Unassembled WGS sequence"/>
</dbReference>
<protein>
    <submittedName>
        <fullName evidence="2">Uncharacterized protein</fullName>
    </submittedName>
</protein>
<keyword evidence="3" id="KW-1185">Reference proteome</keyword>
<sequence length="134" mass="14372">MNLRNNELDQLADFLGHNIAVHRQYYRLPEATVQVTKIAKLLLALEKGKLPELQGKTLDELGELADGDGCNGESTESKDTSESDGEIPEAATSETTCTQDDNGAGPSSNHISTSRNKETCVAVVLSTLPAKKTT</sequence>
<feature type="region of interest" description="Disordered" evidence="1">
    <location>
        <begin position="64"/>
        <end position="116"/>
    </location>
</feature>
<dbReference type="EMBL" id="JBHFQA010000004">
    <property type="protein sequence ID" value="KAL2099510.1"/>
    <property type="molecule type" value="Genomic_DNA"/>
</dbReference>
<dbReference type="PANTHER" id="PTHR33480">
    <property type="entry name" value="SET DOMAIN-CONTAINING PROTEIN-RELATED"/>
    <property type="match status" value="1"/>
</dbReference>
<gene>
    <name evidence="2" type="ORF">ACEWY4_003904</name>
</gene>
<dbReference type="PANTHER" id="PTHR33480:SF1">
    <property type="entry name" value="TYR RECOMBINASE DOMAIN-CONTAINING PROTEIN"/>
    <property type="match status" value="1"/>
</dbReference>
<evidence type="ECO:0000256" key="1">
    <source>
        <dbReference type="SAM" id="MobiDB-lite"/>
    </source>
</evidence>
<organism evidence="2 3">
    <name type="scientific">Coilia grayii</name>
    <name type="common">Gray's grenadier anchovy</name>
    <dbReference type="NCBI Taxonomy" id="363190"/>
    <lineage>
        <taxon>Eukaryota</taxon>
        <taxon>Metazoa</taxon>
        <taxon>Chordata</taxon>
        <taxon>Craniata</taxon>
        <taxon>Vertebrata</taxon>
        <taxon>Euteleostomi</taxon>
        <taxon>Actinopterygii</taxon>
        <taxon>Neopterygii</taxon>
        <taxon>Teleostei</taxon>
        <taxon>Clupei</taxon>
        <taxon>Clupeiformes</taxon>
        <taxon>Clupeoidei</taxon>
        <taxon>Engraulidae</taxon>
        <taxon>Coilinae</taxon>
        <taxon>Coilia</taxon>
    </lineage>
</organism>
<dbReference type="AlphaFoldDB" id="A0ABD1KK18"/>
<evidence type="ECO:0000313" key="3">
    <source>
        <dbReference type="Proteomes" id="UP001591681"/>
    </source>
</evidence>
<feature type="compositionally biased region" description="Polar residues" evidence="1">
    <location>
        <begin position="92"/>
        <end position="114"/>
    </location>
</feature>
<name>A0ABD1KK18_9TELE</name>
<proteinExistence type="predicted"/>
<reference evidence="2 3" key="1">
    <citation type="submission" date="2024-09" db="EMBL/GenBank/DDBJ databases">
        <title>A chromosome-level genome assembly of Gray's grenadier anchovy, Coilia grayii.</title>
        <authorList>
            <person name="Fu Z."/>
        </authorList>
    </citation>
    <scope>NUCLEOTIDE SEQUENCE [LARGE SCALE GENOMIC DNA]</scope>
    <source>
        <strain evidence="2">G4</strain>
        <tissue evidence="2">Muscle</tissue>
    </source>
</reference>
<accession>A0ABD1KK18</accession>
<comment type="caution">
    <text evidence="2">The sequence shown here is derived from an EMBL/GenBank/DDBJ whole genome shotgun (WGS) entry which is preliminary data.</text>
</comment>
<evidence type="ECO:0000313" key="2">
    <source>
        <dbReference type="EMBL" id="KAL2099510.1"/>
    </source>
</evidence>